<organism evidence="2 3">
    <name type="scientific">Zea mays</name>
    <name type="common">Maize</name>
    <dbReference type="NCBI Taxonomy" id="4577"/>
    <lineage>
        <taxon>Eukaryota</taxon>
        <taxon>Viridiplantae</taxon>
        <taxon>Streptophyta</taxon>
        <taxon>Embryophyta</taxon>
        <taxon>Tracheophyta</taxon>
        <taxon>Spermatophyta</taxon>
        <taxon>Magnoliopsida</taxon>
        <taxon>Liliopsida</taxon>
        <taxon>Poales</taxon>
        <taxon>Poaceae</taxon>
        <taxon>PACMAD clade</taxon>
        <taxon>Panicoideae</taxon>
        <taxon>Andropogonodae</taxon>
        <taxon>Andropogoneae</taxon>
        <taxon>Tripsacinae</taxon>
        <taxon>Zea</taxon>
    </lineage>
</organism>
<sequence>MCIVFLCRNTGDVPSTLYSRLSPDQQLTAETNLRYGVPNSQSSKTHCNLVLQDNGDVTSPVVNISMNFAIPAIIGVPSVPVPPTILACKMKLRIKLFLLNQWTYISLLLFYLSKGK</sequence>
<dbReference type="AlphaFoldDB" id="A0A804P5I4"/>
<evidence type="ECO:0000313" key="2">
    <source>
        <dbReference type="EnsemblPlants" id="Zm00001eb209730_P001"/>
    </source>
</evidence>
<name>A0A804P5I4_MAIZE</name>
<reference evidence="2" key="3">
    <citation type="submission" date="2021-05" db="UniProtKB">
        <authorList>
            <consortium name="EnsemblPlants"/>
        </authorList>
    </citation>
    <scope>IDENTIFICATION</scope>
    <source>
        <strain evidence="2">cv. B73</strain>
    </source>
</reference>
<reference evidence="2" key="2">
    <citation type="submission" date="2019-07" db="EMBL/GenBank/DDBJ databases">
        <authorList>
            <person name="Seetharam A."/>
            <person name="Woodhouse M."/>
            <person name="Cannon E."/>
        </authorList>
    </citation>
    <scope>NUCLEOTIDE SEQUENCE [LARGE SCALE GENOMIC DNA]</scope>
    <source>
        <strain evidence="2">cv. B73</strain>
    </source>
</reference>
<keyword evidence="3" id="KW-1185">Reference proteome</keyword>
<reference evidence="3" key="1">
    <citation type="journal article" date="2009" name="Science">
        <title>The B73 maize genome: complexity, diversity, and dynamics.</title>
        <authorList>
            <person name="Schnable P.S."/>
            <person name="Ware D."/>
            <person name="Fulton R.S."/>
            <person name="Stein J.C."/>
            <person name="Wei F."/>
            <person name="Pasternak S."/>
            <person name="Liang C."/>
            <person name="Zhang J."/>
            <person name="Fulton L."/>
            <person name="Graves T.A."/>
            <person name="Minx P."/>
            <person name="Reily A.D."/>
            <person name="Courtney L."/>
            <person name="Kruchowski S.S."/>
            <person name="Tomlinson C."/>
            <person name="Strong C."/>
            <person name="Delehaunty K."/>
            <person name="Fronick C."/>
            <person name="Courtney B."/>
            <person name="Rock S.M."/>
            <person name="Belter E."/>
            <person name="Du F."/>
            <person name="Kim K."/>
            <person name="Abbott R.M."/>
            <person name="Cotton M."/>
            <person name="Levy A."/>
            <person name="Marchetto P."/>
            <person name="Ochoa K."/>
            <person name="Jackson S.M."/>
            <person name="Gillam B."/>
            <person name="Chen W."/>
            <person name="Yan L."/>
            <person name="Higginbotham J."/>
            <person name="Cardenas M."/>
            <person name="Waligorski J."/>
            <person name="Applebaum E."/>
            <person name="Phelps L."/>
            <person name="Falcone J."/>
            <person name="Kanchi K."/>
            <person name="Thane T."/>
            <person name="Scimone A."/>
            <person name="Thane N."/>
            <person name="Henke J."/>
            <person name="Wang T."/>
            <person name="Ruppert J."/>
            <person name="Shah N."/>
            <person name="Rotter K."/>
            <person name="Hodges J."/>
            <person name="Ingenthron E."/>
            <person name="Cordes M."/>
            <person name="Kohlberg S."/>
            <person name="Sgro J."/>
            <person name="Delgado B."/>
            <person name="Mead K."/>
            <person name="Chinwalla A."/>
            <person name="Leonard S."/>
            <person name="Crouse K."/>
            <person name="Collura K."/>
            <person name="Kudrna D."/>
            <person name="Currie J."/>
            <person name="He R."/>
            <person name="Angelova A."/>
            <person name="Rajasekar S."/>
            <person name="Mueller T."/>
            <person name="Lomeli R."/>
            <person name="Scara G."/>
            <person name="Ko A."/>
            <person name="Delaney K."/>
            <person name="Wissotski M."/>
            <person name="Lopez G."/>
            <person name="Campos D."/>
            <person name="Braidotti M."/>
            <person name="Ashley E."/>
            <person name="Golser W."/>
            <person name="Kim H."/>
            <person name="Lee S."/>
            <person name="Lin J."/>
            <person name="Dujmic Z."/>
            <person name="Kim W."/>
            <person name="Talag J."/>
            <person name="Zuccolo A."/>
            <person name="Fan C."/>
            <person name="Sebastian A."/>
            <person name="Kramer M."/>
            <person name="Spiegel L."/>
            <person name="Nascimento L."/>
            <person name="Zutavern T."/>
            <person name="Miller B."/>
            <person name="Ambroise C."/>
            <person name="Muller S."/>
            <person name="Spooner W."/>
            <person name="Narechania A."/>
            <person name="Ren L."/>
            <person name="Wei S."/>
            <person name="Kumari S."/>
            <person name="Faga B."/>
            <person name="Levy M.J."/>
            <person name="McMahan L."/>
            <person name="Van Buren P."/>
            <person name="Vaughn M.W."/>
            <person name="Ying K."/>
            <person name="Yeh C.-T."/>
            <person name="Emrich S.J."/>
            <person name="Jia Y."/>
            <person name="Kalyanaraman A."/>
            <person name="Hsia A.-P."/>
            <person name="Barbazuk W.B."/>
            <person name="Baucom R.S."/>
            <person name="Brutnell T.P."/>
            <person name="Carpita N.C."/>
            <person name="Chaparro C."/>
            <person name="Chia J.-M."/>
            <person name="Deragon J.-M."/>
            <person name="Estill J.C."/>
            <person name="Fu Y."/>
            <person name="Jeddeloh J.A."/>
            <person name="Han Y."/>
            <person name="Lee H."/>
            <person name="Li P."/>
            <person name="Lisch D.R."/>
            <person name="Liu S."/>
            <person name="Liu Z."/>
            <person name="Nagel D.H."/>
            <person name="McCann M.C."/>
            <person name="SanMiguel P."/>
            <person name="Myers A.M."/>
            <person name="Nettleton D."/>
            <person name="Nguyen J."/>
            <person name="Penning B.W."/>
            <person name="Ponnala L."/>
            <person name="Schneider K.L."/>
            <person name="Schwartz D.C."/>
            <person name="Sharma A."/>
            <person name="Soderlund C."/>
            <person name="Springer N.M."/>
            <person name="Sun Q."/>
            <person name="Wang H."/>
            <person name="Waterman M."/>
            <person name="Westerman R."/>
            <person name="Wolfgruber T.K."/>
            <person name="Yang L."/>
            <person name="Yu Y."/>
            <person name="Zhang L."/>
            <person name="Zhou S."/>
            <person name="Zhu Q."/>
            <person name="Bennetzen J.L."/>
            <person name="Dawe R.K."/>
            <person name="Jiang J."/>
            <person name="Jiang N."/>
            <person name="Presting G.G."/>
            <person name="Wessler S.R."/>
            <person name="Aluru S."/>
            <person name="Martienssen R.A."/>
            <person name="Clifton S.W."/>
            <person name="McCombie W.R."/>
            <person name="Wing R.A."/>
            <person name="Wilson R.K."/>
        </authorList>
    </citation>
    <scope>NUCLEOTIDE SEQUENCE [LARGE SCALE GENOMIC DNA]</scope>
    <source>
        <strain evidence="3">cv. B73</strain>
    </source>
</reference>
<accession>A0A804P5I4</accession>
<dbReference type="Gramene" id="Zm00001eb209730_T001">
    <property type="protein sequence ID" value="Zm00001eb209730_P001"/>
    <property type="gene ID" value="Zm00001eb209730"/>
</dbReference>
<keyword evidence="1" id="KW-0812">Transmembrane</keyword>
<feature type="transmembrane region" description="Helical" evidence="1">
    <location>
        <begin position="96"/>
        <end position="113"/>
    </location>
</feature>
<keyword evidence="1" id="KW-1133">Transmembrane helix</keyword>
<proteinExistence type="predicted"/>
<dbReference type="InParanoid" id="A0A804P5I4"/>
<evidence type="ECO:0000256" key="1">
    <source>
        <dbReference type="SAM" id="Phobius"/>
    </source>
</evidence>
<keyword evidence="1" id="KW-0472">Membrane</keyword>
<protein>
    <submittedName>
        <fullName evidence="2">Uncharacterized protein</fullName>
    </submittedName>
</protein>
<dbReference type="EnsemblPlants" id="Zm00001eb209730_T001">
    <property type="protein sequence ID" value="Zm00001eb209730_P001"/>
    <property type="gene ID" value="Zm00001eb209730"/>
</dbReference>
<evidence type="ECO:0000313" key="3">
    <source>
        <dbReference type="Proteomes" id="UP000007305"/>
    </source>
</evidence>
<dbReference type="Proteomes" id="UP000007305">
    <property type="component" value="Chromosome 4"/>
</dbReference>